<dbReference type="InterPro" id="IPR036390">
    <property type="entry name" value="WH_DNA-bd_sf"/>
</dbReference>
<keyword evidence="1" id="KW-0805">Transcription regulation</keyword>
<dbReference type="InterPro" id="IPR036388">
    <property type="entry name" value="WH-like_DNA-bd_sf"/>
</dbReference>
<dbReference type="GO" id="GO:0043200">
    <property type="term" value="P:response to amino acid"/>
    <property type="evidence" value="ECO:0007669"/>
    <property type="project" value="TreeGrafter"/>
</dbReference>
<dbReference type="InterPro" id="IPR019887">
    <property type="entry name" value="Tscrpt_reg_AsnC/Lrp_C"/>
</dbReference>
<dbReference type="OrthoDB" id="3453230at2"/>
<comment type="caution">
    <text evidence="6">The sequence shown here is derived from an EMBL/GenBank/DDBJ whole genome shotgun (WGS) entry which is preliminary data.</text>
</comment>
<evidence type="ECO:0000256" key="3">
    <source>
        <dbReference type="ARBA" id="ARBA00023163"/>
    </source>
</evidence>
<evidence type="ECO:0000313" key="7">
    <source>
        <dbReference type="Proteomes" id="UP000295578"/>
    </source>
</evidence>
<dbReference type="Pfam" id="PF13404">
    <property type="entry name" value="HTH_AsnC-type"/>
    <property type="match status" value="2"/>
</dbReference>
<dbReference type="RefSeq" id="WP_132198810.1">
    <property type="nucleotide sequence ID" value="NZ_SMKY01000081.1"/>
</dbReference>
<sequence>MRSDSCDEVDRQIAHAVQINARAPFSQIATSLGVSDQTVARRYTRLRSSGALHVRGLTDPYLGGNAPWVLRVRCAPVAAAKVAEALARRDDTAWVRLTSGGTEIVCMVAGHSGGGEALLLDRLPHTPRIEGVTAHHLLRTFWRGLHRLIAEHSGLTADQIRSLQQPETARTPELTALSDGDQLLLDALARDGRTGLADLAAATGWSRSTVSHRMTDLAAGGVLYYDVDVDQRLFPAITAWTVLWLSVEPAALETVGKALAEHPEVGYAAATTGPTNIYASVAGPNAPALYTYLTRRIAPLPGIRHMETAPVLHSLKSNR</sequence>
<dbReference type="SUPFAM" id="SSF54909">
    <property type="entry name" value="Dimeric alpha+beta barrel"/>
    <property type="match status" value="1"/>
</dbReference>
<dbReference type="PANTHER" id="PTHR30154">
    <property type="entry name" value="LEUCINE-RESPONSIVE REGULATORY PROTEIN"/>
    <property type="match status" value="1"/>
</dbReference>
<dbReference type="PANTHER" id="PTHR30154:SF34">
    <property type="entry name" value="TRANSCRIPTIONAL REGULATOR AZLB"/>
    <property type="match status" value="1"/>
</dbReference>
<gene>
    <name evidence="6" type="ORF">E1293_19285</name>
</gene>
<organism evidence="6 7">
    <name type="scientific">Actinomadura darangshiensis</name>
    <dbReference type="NCBI Taxonomy" id="705336"/>
    <lineage>
        <taxon>Bacteria</taxon>
        <taxon>Bacillati</taxon>
        <taxon>Actinomycetota</taxon>
        <taxon>Actinomycetes</taxon>
        <taxon>Streptosporangiales</taxon>
        <taxon>Thermomonosporaceae</taxon>
        <taxon>Actinomadura</taxon>
    </lineage>
</organism>
<feature type="domain" description="HTH asnC-type" evidence="5">
    <location>
        <begin position="179"/>
        <end position="217"/>
    </location>
</feature>
<dbReference type="InterPro" id="IPR000485">
    <property type="entry name" value="AsnC-type_HTH_dom"/>
</dbReference>
<evidence type="ECO:0000256" key="1">
    <source>
        <dbReference type="ARBA" id="ARBA00023015"/>
    </source>
</evidence>
<dbReference type="Gene3D" id="3.30.70.920">
    <property type="match status" value="1"/>
</dbReference>
<feature type="domain" description="HTH asnC-type" evidence="5">
    <location>
        <begin position="7"/>
        <end position="47"/>
    </location>
</feature>
<evidence type="ECO:0000313" key="6">
    <source>
        <dbReference type="EMBL" id="TDD81172.1"/>
    </source>
</evidence>
<dbReference type="EMBL" id="SMKY01000081">
    <property type="protein sequence ID" value="TDD81172.1"/>
    <property type="molecule type" value="Genomic_DNA"/>
</dbReference>
<keyword evidence="7" id="KW-1185">Reference proteome</keyword>
<dbReference type="Proteomes" id="UP000295578">
    <property type="component" value="Unassembled WGS sequence"/>
</dbReference>
<dbReference type="AlphaFoldDB" id="A0A4R5BCC9"/>
<evidence type="ECO:0000256" key="2">
    <source>
        <dbReference type="ARBA" id="ARBA00023125"/>
    </source>
</evidence>
<keyword evidence="2" id="KW-0238">DNA-binding</keyword>
<dbReference type="GO" id="GO:0005829">
    <property type="term" value="C:cytosol"/>
    <property type="evidence" value="ECO:0007669"/>
    <property type="project" value="TreeGrafter"/>
</dbReference>
<keyword evidence="3" id="KW-0804">Transcription</keyword>
<dbReference type="SMART" id="SM00344">
    <property type="entry name" value="HTH_ASNC"/>
    <property type="match status" value="2"/>
</dbReference>
<protein>
    <submittedName>
        <fullName evidence="6">AsnC family transcriptional regulator</fullName>
    </submittedName>
</protein>
<dbReference type="InterPro" id="IPR011008">
    <property type="entry name" value="Dimeric_a/b-barrel"/>
</dbReference>
<dbReference type="SUPFAM" id="SSF46785">
    <property type="entry name" value="Winged helix' DNA-binding domain"/>
    <property type="match status" value="2"/>
</dbReference>
<name>A0A4R5BCC9_9ACTN</name>
<evidence type="ECO:0000259" key="5">
    <source>
        <dbReference type="Pfam" id="PF13404"/>
    </source>
</evidence>
<feature type="domain" description="Transcription regulator AsnC/Lrp ligand binding" evidence="4">
    <location>
        <begin position="244"/>
        <end position="313"/>
    </location>
</feature>
<dbReference type="InterPro" id="IPR019888">
    <property type="entry name" value="Tscrpt_reg_AsnC-like"/>
</dbReference>
<dbReference type="Pfam" id="PF01037">
    <property type="entry name" value="AsnC_trans_reg"/>
    <property type="match status" value="1"/>
</dbReference>
<dbReference type="PRINTS" id="PR00033">
    <property type="entry name" value="HTHASNC"/>
</dbReference>
<accession>A0A4R5BCC9</accession>
<proteinExistence type="predicted"/>
<reference evidence="6 7" key="1">
    <citation type="submission" date="2019-03" db="EMBL/GenBank/DDBJ databases">
        <title>Draft genome sequences of novel Actinobacteria.</title>
        <authorList>
            <person name="Sahin N."/>
            <person name="Ay H."/>
            <person name="Saygin H."/>
        </authorList>
    </citation>
    <scope>NUCLEOTIDE SEQUENCE [LARGE SCALE GENOMIC DNA]</scope>
    <source>
        <strain evidence="6 7">DSM 45941</strain>
    </source>
</reference>
<dbReference type="Gene3D" id="1.10.10.10">
    <property type="entry name" value="Winged helix-like DNA-binding domain superfamily/Winged helix DNA-binding domain"/>
    <property type="match status" value="2"/>
</dbReference>
<evidence type="ECO:0000259" key="4">
    <source>
        <dbReference type="Pfam" id="PF01037"/>
    </source>
</evidence>
<dbReference type="GO" id="GO:0043565">
    <property type="term" value="F:sequence-specific DNA binding"/>
    <property type="evidence" value="ECO:0007669"/>
    <property type="project" value="InterPro"/>
</dbReference>